<dbReference type="Pfam" id="PF22725">
    <property type="entry name" value="GFO_IDH_MocA_C3"/>
    <property type="match status" value="1"/>
</dbReference>
<proteinExistence type="predicted"/>
<dbReference type="Gene3D" id="3.30.360.10">
    <property type="entry name" value="Dihydrodipicolinate Reductase, domain 2"/>
    <property type="match status" value="1"/>
</dbReference>
<dbReference type="SUPFAM" id="SSF55347">
    <property type="entry name" value="Glyceraldehyde-3-phosphate dehydrogenase-like, C-terminal domain"/>
    <property type="match status" value="1"/>
</dbReference>
<dbReference type="InterPro" id="IPR000683">
    <property type="entry name" value="Gfo/Idh/MocA-like_OxRdtase_N"/>
</dbReference>
<organism evidence="3 4">
    <name type="scientific">Salicibibacter cibarius</name>
    <dbReference type="NCBI Taxonomy" id="2743000"/>
    <lineage>
        <taxon>Bacteria</taxon>
        <taxon>Bacillati</taxon>
        <taxon>Bacillota</taxon>
        <taxon>Bacilli</taxon>
        <taxon>Bacillales</taxon>
        <taxon>Bacillaceae</taxon>
        <taxon>Salicibibacter</taxon>
    </lineage>
</organism>
<dbReference type="Pfam" id="PF01408">
    <property type="entry name" value="GFO_IDH_MocA"/>
    <property type="match status" value="1"/>
</dbReference>
<dbReference type="AlphaFoldDB" id="A0A7T7CC86"/>
<dbReference type="PANTHER" id="PTHR43377">
    <property type="entry name" value="BILIVERDIN REDUCTASE A"/>
    <property type="match status" value="1"/>
</dbReference>
<keyword evidence="4" id="KW-1185">Reference proteome</keyword>
<dbReference type="PANTHER" id="PTHR43377:SF1">
    <property type="entry name" value="BILIVERDIN REDUCTASE A"/>
    <property type="match status" value="1"/>
</dbReference>
<dbReference type="Proteomes" id="UP000595823">
    <property type="component" value="Chromosome"/>
</dbReference>
<dbReference type="EMBL" id="CP054705">
    <property type="protein sequence ID" value="QQK76655.1"/>
    <property type="molecule type" value="Genomic_DNA"/>
</dbReference>
<dbReference type="InterPro" id="IPR036291">
    <property type="entry name" value="NAD(P)-bd_dom_sf"/>
</dbReference>
<reference evidence="3 4" key="1">
    <citation type="submission" date="2020-06" db="EMBL/GenBank/DDBJ databases">
        <title>Genomic analysis of Salicibibacter sp. NKC5-3.</title>
        <authorList>
            <person name="Oh Y.J."/>
        </authorList>
    </citation>
    <scope>NUCLEOTIDE SEQUENCE [LARGE SCALE GENOMIC DNA]</scope>
    <source>
        <strain evidence="3 4">NKC5-3</strain>
    </source>
</reference>
<dbReference type="InterPro" id="IPR055170">
    <property type="entry name" value="GFO_IDH_MocA-like_dom"/>
</dbReference>
<feature type="domain" description="GFO/IDH/MocA-like oxidoreductase" evidence="2">
    <location>
        <begin position="134"/>
        <end position="259"/>
    </location>
</feature>
<dbReference type="RefSeq" id="WP_200123783.1">
    <property type="nucleotide sequence ID" value="NZ_CP054705.1"/>
</dbReference>
<dbReference type="SUPFAM" id="SSF51735">
    <property type="entry name" value="NAD(P)-binding Rossmann-fold domains"/>
    <property type="match status" value="1"/>
</dbReference>
<dbReference type="GO" id="GO:0000166">
    <property type="term" value="F:nucleotide binding"/>
    <property type="evidence" value="ECO:0007669"/>
    <property type="project" value="InterPro"/>
</dbReference>
<protein>
    <submittedName>
        <fullName evidence="3">Gfo/Idh/MocA family oxidoreductase</fullName>
    </submittedName>
</protein>
<dbReference type="InterPro" id="IPR051450">
    <property type="entry name" value="Gfo/Idh/MocA_Oxidoreductases"/>
</dbReference>
<dbReference type="KEGG" id="scia:HUG15_14505"/>
<dbReference type="Gene3D" id="3.40.50.720">
    <property type="entry name" value="NAD(P)-binding Rossmann-like Domain"/>
    <property type="match status" value="1"/>
</dbReference>
<gene>
    <name evidence="3" type="ORF">HUG15_14505</name>
</gene>
<sequence>MDKVNAGIIGLGRFGRLHLKVLEELPNCEVVAVAEKDQNTLDRVKEDHDIAKAFTDAEHVINDPEIDSIHVITDENSHGEFVKKILKKSKHVFVEKPLATSYGDGKEIGELATSMNKIVMVGNINRFSQPYISIKNNVRNNHLGEIATIRVKRDFSKKWFENFGKRIHPVYESGIHDIDLLLWYVKSKCERVFAVEKYTSRQRYPDLFSAILTFENGVVASLESAWLLPEGGPKNLVENLELDGTINGQIEVIGEKGTANFDLLNPGYSIWTEEKTLYPELTLWPYDNEKVSGAIRSEIEHYINQVLSGVESSVSPLPDSIDALKISEAIQKSAETKMPISL</sequence>
<feature type="domain" description="Gfo/Idh/MocA-like oxidoreductase N-terminal" evidence="1">
    <location>
        <begin position="5"/>
        <end position="122"/>
    </location>
</feature>
<accession>A0A7T7CC86</accession>
<evidence type="ECO:0000259" key="1">
    <source>
        <dbReference type="Pfam" id="PF01408"/>
    </source>
</evidence>
<evidence type="ECO:0000259" key="2">
    <source>
        <dbReference type="Pfam" id="PF22725"/>
    </source>
</evidence>
<evidence type="ECO:0000313" key="3">
    <source>
        <dbReference type="EMBL" id="QQK76655.1"/>
    </source>
</evidence>
<name>A0A7T7CC86_9BACI</name>
<evidence type="ECO:0000313" key="4">
    <source>
        <dbReference type="Proteomes" id="UP000595823"/>
    </source>
</evidence>